<dbReference type="OrthoDB" id="1894615at2"/>
<name>A0A511ZK69_9BACI</name>
<dbReference type="GO" id="GO:0003677">
    <property type="term" value="F:DNA binding"/>
    <property type="evidence" value="ECO:0007669"/>
    <property type="project" value="UniProtKB-KW"/>
</dbReference>
<feature type="domain" description="HTH merR-type" evidence="2">
    <location>
        <begin position="18"/>
        <end position="87"/>
    </location>
</feature>
<keyword evidence="4" id="KW-1185">Reference proteome</keyword>
<dbReference type="PANTHER" id="PTHR30204:SF96">
    <property type="entry name" value="CHROMOSOME-ANCHORING PROTEIN RACA"/>
    <property type="match status" value="1"/>
</dbReference>
<dbReference type="SMART" id="SM00422">
    <property type="entry name" value="HTH_MERR"/>
    <property type="match status" value="1"/>
</dbReference>
<dbReference type="Gene3D" id="1.10.1660.10">
    <property type="match status" value="1"/>
</dbReference>
<dbReference type="RefSeq" id="WP_147210801.1">
    <property type="nucleotide sequence ID" value="NZ_BJYM01000010.1"/>
</dbReference>
<evidence type="ECO:0000259" key="2">
    <source>
        <dbReference type="PROSITE" id="PS50937"/>
    </source>
</evidence>
<dbReference type="PANTHER" id="PTHR30204">
    <property type="entry name" value="REDOX-CYCLING DRUG-SENSING TRANSCRIPTIONAL ACTIVATOR SOXR"/>
    <property type="match status" value="1"/>
</dbReference>
<evidence type="ECO:0000313" key="3">
    <source>
        <dbReference type="EMBL" id="GEN87847.1"/>
    </source>
</evidence>
<dbReference type="STRING" id="582851.GCA_900162665_04017"/>
<evidence type="ECO:0000256" key="1">
    <source>
        <dbReference type="ARBA" id="ARBA00023125"/>
    </source>
</evidence>
<dbReference type="PROSITE" id="PS50937">
    <property type="entry name" value="HTH_MERR_2"/>
    <property type="match status" value="1"/>
</dbReference>
<dbReference type="EMBL" id="BJYM01000010">
    <property type="protein sequence ID" value="GEN87847.1"/>
    <property type="molecule type" value="Genomic_DNA"/>
</dbReference>
<dbReference type="AlphaFoldDB" id="A0A511ZK69"/>
<reference evidence="3 4" key="1">
    <citation type="submission" date="2019-07" db="EMBL/GenBank/DDBJ databases">
        <title>Whole genome shotgun sequence of Oceanobacillus sojae NBRC 105379.</title>
        <authorList>
            <person name="Hosoyama A."/>
            <person name="Uohara A."/>
            <person name="Ohji S."/>
            <person name="Ichikawa N."/>
        </authorList>
    </citation>
    <scope>NUCLEOTIDE SEQUENCE [LARGE SCALE GENOMIC DNA]</scope>
    <source>
        <strain evidence="3 4">NBRC 105379</strain>
    </source>
</reference>
<dbReference type="Proteomes" id="UP000321558">
    <property type="component" value="Unassembled WGS sequence"/>
</dbReference>
<dbReference type="InterPro" id="IPR000551">
    <property type="entry name" value="MerR-type_HTH_dom"/>
</dbReference>
<sequence length="283" mass="33119">MIKLSSGKGIEADMKKETFSISEFAKSTGVSVRTLHYYDEKNILKPKRDDHTGHRVYEQEDMIQLHKIMTMKFLGMSLDEIKDYMQANTFDLSFIDTLRLQESKLIKDREQIDIALDAIQRTVYLLENEKEVDHAVLISLLASMQNEKKQEELAKGIIKDDVMKKMFPQTAKEKMIFEQGLLTFYKRVRAHFGKSADDPEVQQMLDDFYRLILEVVGMDSLKELTDIFSLNIEDKENEERIETYIQEIERLVPSPITEEEEAWLEQITTDYVGPLWDEEEGEN</sequence>
<proteinExistence type="predicted"/>
<dbReference type="SUPFAM" id="SSF46955">
    <property type="entry name" value="Putative DNA-binding domain"/>
    <property type="match status" value="1"/>
</dbReference>
<keyword evidence="1" id="KW-0238">DNA-binding</keyword>
<dbReference type="PROSITE" id="PS00552">
    <property type="entry name" value="HTH_MERR_1"/>
    <property type="match status" value="1"/>
</dbReference>
<accession>A0A511ZK69</accession>
<organism evidence="3 4">
    <name type="scientific">Oceanobacillus sojae</name>
    <dbReference type="NCBI Taxonomy" id="582851"/>
    <lineage>
        <taxon>Bacteria</taxon>
        <taxon>Bacillati</taxon>
        <taxon>Bacillota</taxon>
        <taxon>Bacilli</taxon>
        <taxon>Bacillales</taxon>
        <taxon>Bacillaceae</taxon>
        <taxon>Oceanobacillus</taxon>
    </lineage>
</organism>
<dbReference type="Pfam" id="PF13411">
    <property type="entry name" value="MerR_1"/>
    <property type="match status" value="1"/>
</dbReference>
<comment type="caution">
    <text evidence="3">The sequence shown here is derived from an EMBL/GenBank/DDBJ whole genome shotgun (WGS) entry which is preliminary data.</text>
</comment>
<evidence type="ECO:0000313" key="4">
    <source>
        <dbReference type="Proteomes" id="UP000321558"/>
    </source>
</evidence>
<dbReference type="InterPro" id="IPR047057">
    <property type="entry name" value="MerR_fam"/>
</dbReference>
<dbReference type="InterPro" id="IPR009061">
    <property type="entry name" value="DNA-bd_dom_put_sf"/>
</dbReference>
<protein>
    <submittedName>
        <fullName evidence="3">MerR family transcriptional regulator</fullName>
    </submittedName>
</protein>
<dbReference type="GO" id="GO:0003700">
    <property type="term" value="F:DNA-binding transcription factor activity"/>
    <property type="evidence" value="ECO:0007669"/>
    <property type="project" value="InterPro"/>
</dbReference>
<gene>
    <name evidence="3" type="ORF">OSO01_25860</name>
</gene>
<dbReference type="CDD" id="cd01106">
    <property type="entry name" value="HTH_TipAL-Mta"/>
    <property type="match status" value="1"/>
</dbReference>
<dbReference type="PRINTS" id="PR00040">
    <property type="entry name" value="HTHMERR"/>
</dbReference>